<evidence type="ECO:0000313" key="5">
    <source>
        <dbReference type="Proteomes" id="UP000008311"/>
    </source>
</evidence>
<dbReference type="AlphaFoldDB" id="B9RD10"/>
<reference evidence="5" key="1">
    <citation type="journal article" date="2010" name="Nat. Biotechnol.">
        <title>Draft genome sequence of the oilseed species Ricinus communis.</title>
        <authorList>
            <person name="Chan A.P."/>
            <person name="Crabtree J."/>
            <person name="Zhao Q."/>
            <person name="Lorenzi H."/>
            <person name="Orvis J."/>
            <person name="Puiu D."/>
            <person name="Melake-Berhan A."/>
            <person name="Jones K.M."/>
            <person name="Redman J."/>
            <person name="Chen G."/>
            <person name="Cahoon E.B."/>
            <person name="Gedil M."/>
            <person name="Stanke M."/>
            <person name="Haas B.J."/>
            <person name="Wortman J.R."/>
            <person name="Fraser-Liggett C.M."/>
            <person name="Ravel J."/>
            <person name="Rabinowicz P.D."/>
        </authorList>
    </citation>
    <scope>NUCLEOTIDE SEQUENCE [LARGE SCALE GENOMIC DNA]</scope>
    <source>
        <strain evidence="5">cv. Hale</strain>
    </source>
</reference>
<dbReference type="InterPro" id="IPR046960">
    <property type="entry name" value="PPR_At4g14850-like_plant"/>
</dbReference>
<dbReference type="eggNOG" id="KOG4197">
    <property type="taxonomic scope" value="Eukaryota"/>
</dbReference>
<dbReference type="FunFam" id="1.25.40.10:FF:000348">
    <property type="entry name" value="Pentatricopeptide repeat-containing protein chloroplastic"/>
    <property type="match status" value="1"/>
</dbReference>
<keyword evidence="5" id="KW-1185">Reference proteome</keyword>
<dbReference type="FunFam" id="1.25.40.10:FF:000333">
    <property type="entry name" value="Pentatricopeptide repeat-containing protein"/>
    <property type="match status" value="1"/>
</dbReference>
<dbReference type="GO" id="GO:0009451">
    <property type="term" value="P:RNA modification"/>
    <property type="evidence" value="ECO:0000318"/>
    <property type="project" value="GO_Central"/>
</dbReference>
<dbReference type="NCBIfam" id="TIGR00756">
    <property type="entry name" value="PPR"/>
    <property type="match status" value="5"/>
</dbReference>
<evidence type="ECO:0000256" key="2">
    <source>
        <dbReference type="ARBA" id="ARBA00022737"/>
    </source>
</evidence>
<keyword evidence="2" id="KW-0677">Repeat</keyword>
<feature type="repeat" description="PPR" evidence="3">
    <location>
        <begin position="184"/>
        <end position="218"/>
    </location>
</feature>
<dbReference type="GO" id="GO:0003723">
    <property type="term" value="F:RNA binding"/>
    <property type="evidence" value="ECO:0000318"/>
    <property type="project" value="GO_Central"/>
</dbReference>
<dbReference type="PANTHER" id="PTHR47926:SF437">
    <property type="entry name" value="PENTACOTRIPEPTIDE-REPEAT REGION OF PRORP DOMAIN-CONTAINING PROTEIN"/>
    <property type="match status" value="1"/>
</dbReference>
<dbReference type="InParanoid" id="B9RD10"/>
<evidence type="ECO:0000256" key="3">
    <source>
        <dbReference type="PROSITE-ProRule" id="PRU00708"/>
    </source>
</evidence>
<gene>
    <name evidence="4" type="ORF">RCOM_1608610</name>
</gene>
<dbReference type="FunCoup" id="B9RD10">
    <property type="interactions" value="185"/>
</dbReference>
<dbReference type="FunFam" id="1.25.40.10:FF:000344">
    <property type="entry name" value="Pentatricopeptide repeat-containing protein"/>
    <property type="match status" value="1"/>
</dbReference>
<dbReference type="Gene3D" id="1.25.40.10">
    <property type="entry name" value="Tetratricopeptide repeat domain"/>
    <property type="match status" value="3"/>
</dbReference>
<comment type="similarity">
    <text evidence="1">Belongs to the PPR family. PCMP-H subfamily.</text>
</comment>
<sequence length="429" mass="47844">MLRSAVESNVNILAKFITISGCLALIPSVYESLAIIQHARQVFDNRPHKDDTFLCNSMIKAHVGMRQFYESFTLYQDLRKGTGFLPDNFTFTALAKSCGLNMAVWEGFEIHNHVLKMGFGLDLYVSTALVDMYAKFGELCMARKMFDEMAERGVVSWTALIGGCMRSGDMGNARILFDQMPEKDSAAYNAMLDGYVKAGDMESAQSLFDKMPARNVISWTSMIYGYCSGGDVLTARSLFDAMPERNLFSWNAMIGGYSQNNKSHEALKLFHEMQSRTLFEPDKVTVVSVLPAIADLGALDLGSWIHQFARLKKIDRSINVCTALVDMYAKCGEMLKARRVFDSMPKKEEASWNALINGFAVNGCADEALTAFSEMKREGVKPNDVTMISVLSACNHGGLVEEGKRWFKAMYEFVADTYEGQKGCSKLLI</sequence>
<dbReference type="Proteomes" id="UP000008311">
    <property type="component" value="Unassembled WGS sequence"/>
</dbReference>
<accession>B9RD10</accession>
<dbReference type="PROSITE" id="PS51375">
    <property type="entry name" value="PPR"/>
    <property type="match status" value="4"/>
</dbReference>
<feature type="repeat" description="PPR" evidence="3">
    <location>
        <begin position="246"/>
        <end position="280"/>
    </location>
</feature>
<feature type="repeat" description="PPR" evidence="3">
    <location>
        <begin position="122"/>
        <end position="156"/>
    </location>
</feature>
<feature type="repeat" description="PPR" evidence="3">
    <location>
        <begin position="348"/>
        <end position="382"/>
    </location>
</feature>
<dbReference type="PANTHER" id="PTHR47926">
    <property type="entry name" value="PENTATRICOPEPTIDE REPEAT-CONTAINING PROTEIN"/>
    <property type="match status" value="1"/>
</dbReference>
<protein>
    <submittedName>
        <fullName evidence="4">Pentatricopeptide repeat-containing protein, putative</fullName>
    </submittedName>
</protein>
<dbReference type="InterPro" id="IPR011990">
    <property type="entry name" value="TPR-like_helical_dom_sf"/>
</dbReference>
<proteinExistence type="inferred from homology"/>
<name>B9RD10_RICCO</name>
<dbReference type="EMBL" id="EQ973775">
    <property type="protein sequence ID" value="EEF50268.1"/>
    <property type="molecule type" value="Genomic_DNA"/>
</dbReference>
<dbReference type="InterPro" id="IPR002885">
    <property type="entry name" value="PPR_rpt"/>
</dbReference>
<dbReference type="Pfam" id="PF13041">
    <property type="entry name" value="PPR_2"/>
    <property type="match status" value="2"/>
</dbReference>
<dbReference type="Pfam" id="PF01535">
    <property type="entry name" value="PPR"/>
    <property type="match status" value="4"/>
</dbReference>
<evidence type="ECO:0000313" key="4">
    <source>
        <dbReference type="EMBL" id="EEF50268.1"/>
    </source>
</evidence>
<organism evidence="4 5">
    <name type="scientific">Ricinus communis</name>
    <name type="common">Castor bean</name>
    <dbReference type="NCBI Taxonomy" id="3988"/>
    <lineage>
        <taxon>Eukaryota</taxon>
        <taxon>Viridiplantae</taxon>
        <taxon>Streptophyta</taxon>
        <taxon>Embryophyta</taxon>
        <taxon>Tracheophyta</taxon>
        <taxon>Spermatophyta</taxon>
        <taxon>Magnoliopsida</taxon>
        <taxon>eudicotyledons</taxon>
        <taxon>Gunneridae</taxon>
        <taxon>Pentapetalae</taxon>
        <taxon>rosids</taxon>
        <taxon>fabids</taxon>
        <taxon>Malpighiales</taxon>
        <taxon>Euphorbiaceae</taxon>
        <taxon>Acalyphoideae</taxon>
        <taxon>Acalypheae</taxon>
        <taxon>Ricinus</taxon>
    </lineage>
</organism>
<evidence type="ECO:0000256" key="1">
    <source>
        <dbReference type="ARBA" id="ARBA00006643"/>
    </source>
</evidence>